<comment type="cofactor">
    <cofactor evidence="1 9">
        <name>heme</name>
        <dbReference type="ChEBI" id="CHEBI:30413"/>
    </cofactor>
</comment>
<evidence type="ECO:0000256" key="1">
    <source>
        <dbReference type="ARBA" id="ARBA00001971"/>
    </source>
</evidence>
<evidence type="ECO:0000256" key="2">
    <source>
        <dbReference type="ARBA" id="ARBA00005179"/>
    </source>
</evidence>
<keyword evidence="11" id="KW-1133">Transmembrane helix</keyword>
<evidence type="ECO:0000256" key="11">
    <source>
        <dbReference type="SAM" id="Phobius"/>
    </source>
</evidence>
<dbReference type="InterPro" id="IPR050364">
    <property type="entry name" value="Cytochrome_P450_fung"/>
</dbReference>
<dbReference type="CDD" id="cd11065">
    <property type="entry name" value="CYP64-like"/>
    <property type="match status" value="1"/>
</dbReference>
<evidence type="ECO:0000256" key="3">
    <source>
        <dbReference type="ARBA" id="ARBA00010617"/>
    </source>
</evidence>
<keyword evidence="5 9" id="KW-0479">Metal-binding</keyword>
<keyword evidence="11" id="KW-0812">Transmembrane</keyword>
<evidence type="ECO:0000256" key="5">
    <source>
        <dbReference type="ARBA" id="ARBA00022723"/>
    </source>
</evidence>
<dbReference type="GO" id="GO:0005506">
    <property type="term" value="F:iron ion binding"/>
    <property type="evidence" value="ECO:0007669"/>
    <property type="project" value="InterPro"/>
</dbReference>
<dbReference type="InterPro" id="IPR001128">
    <property type="entry name" value="Cyt_P450"/>
</dbReference>
<dbReference type="InterPro" id="IPR017972">
    <property type="entry name" value="Cyt_P450_CS"/>
</dbReference>
<dbReference type="SUPFAM" id="SSF48264">
    <property type="entry name" value="Cytochrome P450"/>
    <property type="match status" value="1"/>
</dbReference>
<dbReference type="InterPro" id="IPR036396">
    <property type="entry name" value="Cyt_P450_sf"/>
</dbReference>
<dbReference type="GO" id="GO:0020037">
    <property type="term" value="F:heme binding"/>
    <property type="evidence" value="ECO:0007669"/>
    <property type="project" value="InterPro"/>
</dbReference>
<dbReference type="PANTHER" id="PTHR46300:SF7">
    <property type="entry name" value="P450, PUTATIVE (EUROFUNG)-RELATED"/>
    <property type="match status" value="1"/>
</dbReference>
<keyword evidence="13" id="KW-1185">Reference proteome</keyword>
<proteinExistence type="inferred from homology"/>
<keyword evidence="6 10" id="KW-0560">Oxidoreductase</keyword>
<keyword evidence="11" id="KW-0472">Membrane</keyword>
<evidence type="ECO:0000256" key="7">
    <source>
        <dbReference type="ARBA" id="ARBA00023004"/>
    </source>
</evidence>
<dbReference type="PRINTS" id="PR00463">
    <property type="entry name" value="EP450I"/>
</dbReference>
<evidence type="ECO:0000256" key="4">
    <source>
        <dbReference type="ARBA" id="ARBA00022617"/>
    </source>
</evidence>
<organism evidence="12 13">
    <name type="scientific">Hypsizygus marmoreus</name>
    <name type="common">White beech mushroom</name>
    <name type="synonym">Agaricus marmoreus</name>
    <dbReference type="NCBI Taxonomy" id="39966"/>
    <lineage>
        <taxon>Eukaryota</taxon>
        <taxon>Fungi</taxon>
        <taxon>Dikarya</taxon>
        <taxon>Basidiomycota</taxon>
        <taxon>Agaricomycotina</taxon>
        <taxon>Agaricomycetes</taxon>
        <taxon>Agaricomycetidae</taxon>
        <taxon>Agaricales</taxon>
        <taxon>Tricholomatineae</taxon>
        <taxon>Lyophyllaceae</taxon>
        <taxon>Hypsizygus</taxon>
    </lineage>
</organism>
<feature type="binding site" description="axial binding residue" evidence="9">
    <location>
        <position position="445"/>
    </location>
    <ligand>
        <name>heme</name>
        <dbReference type="ChEBI" id="CHEBI:30413"/>
    </ligand>
    <ligandPart>
        <name>Fe</name>
        <dbReference type="ChEBI" id="CHEBI:18248"/>
    </ligandPart>
</feature>
<dbReference type="AlphaFoldDB" id="A0A369JXR7"/>
<comment type="pathway">
    <text evidence="2">Secondary metabolite biosynthesis.</text>
</comment>
<sequence>MDWLPLFILGAITVFFGVYYFFKSSKHLPLPPGPRGSLFSGVKPFISSLEPWRTYAAWAEEFQSPIISFRVYNQRIIVLNDATAVHDLLEKRANIYSDRPKSSMYQDICDRKKAVFNISSLDPRHKLYRKLLQTGLSARATQSFWPLIQDEVNVLLDGFEKSPEKYEKHIRRNAAAVIMKVTYGYDVKEDDLFIQAAEEASKISGWAMAPGRWLVNYYPILRFVPSFLPGAGWKRQGEAWKERLNILSGVPHAWVKEQMASGHYTESFTTRHLRPNGIDMVSPDQEDVVKWCAGALYAGAGDTTVSAILSFVRLMAVHQDVQAKVRIELDTVVGRDCLPHPSDLNRLIYLSAVVKEVLRYAPVANLALPHQVTEEDVYKGYRIPKDTTIIPNVWSIMHNPDMYPNPFEFSPERFMASEQKDISIPSLKPQPDPRTFAFGFGRRTCPGVTFAETTMMLAMASIIARFNISLPSGRPNPKIEVTSGITSHIKPFEIEITPRAFAS</sequence>
<dbReference type="PRINTS" id="PR00385">
    <property type="entry name" value="P450"/>
</dbReference>
<dbReference type="PROSITE" id="PS00086">
    <property type="entry name" value="CYTOCHROME_P450"/>
    <property type="match status" value="1"/>
</dbReference>
<dbReference type="InParanoid" id="A0A369JXR7"/>
<dbReference type="GO" id="GO:0016705">
    <property type="term" value="F:oxidoreductase activity, acting on paired donors, with incorporation or reduction of molecular oxygen"/>
    <property type="evidence" value="ECO:0007669"/>
    <property type="project" value="InterPro"/>
</dbReference>
<evidence type="ECO:0000313" key="12">
    <source>
        <dbReference type="EMBL" id="RDB27129.1"/>
    </source>
</evidence>
<evidence type="ECO:0000256" key="8">
    <source>
        <dbReference type="ARBA" id="ARBA00023033"/>
    </source>
</evidence>
<comment type="similarity">
    <text evidence="3 10">Belongs to the cytochrome P450 family.</text>
</comment>
<dbReference type="OrthoDB" id="2789670at2759"/>
<evidence type="ECO:0000256" key="9">
    <source>
        <dbReference type="PIRSR" id="PIRSR602401-1"/>
    </source>
</evidence>
<accession>A0A369JXR7</accession>
<keyword evidence="8 10" id="KW-0503">Monooxygenase</keyword>
<evidence type="ECO:0000256" key="10">
    <source>
        <dbReference type="RuleBase" id="RU000461"/>
    </source>
</evidence>
<dbReference type="Pfam" id="PF00067">
    <property type="entry name" value="p450"/>
    <property type="match status" value="1"/>
</dbReference>
<dbReference type="EMBL" id="LUEZ02000018">
    <property type="protein sequence ID" value="RDB27129.1"/>
    <property type="molecule type" value="Genomic_DNA"/>
</dbReference>
<gene>
    <name evidence="12" type="primary">ordA_7</name>
    <name evidence="12" type="ORF">Hypma_004574</name>
</gene>
<feature type="transmembrane region" description="Helical" evidence="11">
    <location>
        <begin position="6"/>
        <end position="22"/>
    </location>
</feature>
<keyword evidence="7 9" id="KW-0408">Iron</keyword>
<dbReference type="Gene3D" id="1.10.630.10">
    <property type="entry name" value="Cytochrome P450"/>
    <property type="match status" value="1"/>
</dbReference>
<evidence type="ECO:0000313" key="13">
    <source>
        <dbReference type="Proteomes" id="UP000076154"/>
    </source>
</evidence>
<dbReference type="STRING" id="39966.A0A369JXR7"/>
<dbReference type="Proteomes" id="UP000076154">
    <property type="component" value="Unassembled WGS sequence"/>
</dbReference>
<dbReference type="PANTHER" id="PTHR46300">
    <property type="entry name" value="P450, PUTATIVE (EUROFUNG)-RELATED-RELATED"/>
    <property type="match status" value="1"/>
</dbReference>
<dbReference type="InterPro" id="IPR002401">
    <property type="entry name" value="Cyt_P450_E_grp-I"/>
</dbReference>
<name>A0A369JXR7_HYPMA</name>
<dbReference type="GO" id="GO:0004497">
    <property type="term" value="F:monooxygenase activity"/>
    <property type="evidence" value="ECO:0007669"/>
    <property type="project" value="UniProtKB-KW"/>
</dbReference>
<reference evidence="12" key="1">
    <citation type="submission" date="2018-04" db="EMBL/GenBank/DDBJ databases">
        <title>Whole genome sequencing of Hypsizygus marmoreus.</title>
        <authorList>
            <person name="Choi I.-G."/>
            <person name="Min B."/>
            <person name="Kim J.-G."/>
            <person name="Kim S."/>
            <person name="Oh Y.-L."/>
            <person name="Kong W.-S."/>
            <person name="Park H."/>
            <person name="Jeong J."/>
            <person name="Song E.-S."/>
        </authorList>
    </citation>
    <scope>NUCLEOTIDE SEQUENCE [LARGE SCALE GENOMIC DNA]</scope>
    <source>
        <strain evidence="12">51987-8</strain>
    </source>
</reference>
<protein>
    <submittedName>
        <fullName evidence="12">O-methylsterigmatocystin oxidoreductase</fullName>
    </submittedName>
</protein>
<evidence type="ECO:0000256" key="6">
    <source>
        <dbReference type="ARBA" id="ARBA00023002"/>
    </source>
</evidence>
<keyword evidence="4 9" id="KW-0349">Heme</keyword>
<comment type="caution">
    <text evidence="12">The sequence shown here is derived from an EMBL/GenBank/DDBJ whole genome shotgun (WGS) entry which is preliminary data.</text>
</comment>